<dbReference type="OrthoDB" id="6286214at2759"/>
<evidence type="ECO:0000256" key="8">
    <source>
        <dbReference type="SAM" id="MobiDB-lite"/>
    </source>
</evidence>
<feature type="compositionally biased region" description="Basic and acidic residues" evidence="8">
    <location>
        <begin position="242"/>
        <end position="253"/>
    </location>
</feature>
<dbReference type="InterPro" id="IPR001309">
    <property type="entry name" value="Pept_C14_p20"/>
</dbReference>
<proteinExistence type="inferred from homology"/>
<dbReference type="PANTHER" id="PTHR47901">
    <property type="entry name" value="CASPASE RECRUITMENT DOMAIN-CONTAINING PROTEIN 18"/>
    <property type="match status" value="1"/>
</dbReference>
<accession>A0A9W2YR89</accession>
<evidence type="ECO:0000313" key="12">
    <source>
        <dbReference type="Proteomes" id="UP001165740"/>
    </source>
</evidence>
<feature type="region of interest" description="Disordered" evidence="8">
    <location>
        <begin position="92"/>
        <end position="172"/>
    </location>
</feature>
<dbReference type="CDD" id="cd00032">
    <property type="entry name" value="CASc"/>
    <property type="match status" value="1"/>
</dbReference>
<feature type="domain" description="Caspase family p10" evidence="9">
    <location>
        <begin position="472"/>
        <end position="554"/>
    </location>
</feature>
<sequence>MLPAHKDRIQDKFTLLIEQIRPQVEIVCLSLLNKHKIINTRMCEDILEENKAPSKRAQKLLQTIVTRGPNAFQKLYESVLEAELYDAADTLMPENKPHWPDDSGGSNVQPVNGIETSQSDAEKKRNDEIQPSRYLETSINTEATNSIQDPKSKNEPNDVLDAIPRSKDSGSNRDETFVKEIYRETEVKVPVSCTLDSQPRAQRLLTDQIDALLWPEGSHYIKELQSKTKRLPSSIIIESEHLSKSPAADRKPSAENSTTFPSDFSTSLDEIKLPDTWPSKEHIAQLKTTSVQLVKSNSKLAIMYQNLNTDQVYTLTYKTRGHAVIIDNKNFLDLDIRFGSEEDRKSSQKLFEELGFIVSTYCDLTKEQMLETLRKESERIEAWHQCFVLVILSHGAKGCVFGTDGEKSLGGDDPVNAISVEDIREMFCKVPNLYNKPKLFFIQACRGEIYDPGLDEIQQCLAQEQSDGNSTPTHSDCFIALSVTTGVASWRVTTYGSWFIQAVVFVFTHFAHLCDLNELMLKVNDLVSKAITSKGFKQVPENYYTLRKKFFFFPGLGEERH</sequence>
<dbReference type="RefSeq" id="XP_055865139.1">
    <property type="nucleotide sequence ID" value="XM_056009164.1"/>
</dbReference>
<keyword evidence="5" id="KW-0788">Thiol protease</keyword>
<dbReference type="GeneID" id="106059294"/>
<keyword evidence="2" id="KW-0645">Protease</keyword>
<keyword evidence="3" id="KW-0053">Apoptosis</keyword>
<dbReference type="PROSITE" id="PS50209">
    <property type="entry name" value="CARD"/>
    <property type="match status" value="1"/>
</dbReference>
<protein>
    <submittedName>
        <fullName evidence="13">Cell death protein 3-like isoform X1</fullName>
    </submittedName>
</protein>
<dbReference type="CDD" id="cd01671">
    <property type="entry name" value="CARD"/>
    <property type="match status" value="1"/>
</dbReference>
<feature type="domain" description="CARD" evidence="11">
    <location>
        <begin position="1"/>
        <end position="94"/>
    </location>
</feature>
<evidence type="ECO:0000256" key="1">
    <source>
        <dbReference type="ARBA" id="ARBA00010134"/>
    </source>
</evidence>
<dbReference type="PRINTS" id="PR00376">
    <property type="entry name" value="IL1BCENZYME"/>
</dbReference>
<evidence type="ECO:0000256" key="5">
    <source>
        <dbReference type="ARBA" id="ARBA00022807"/>
    </source>
</evidence>
<dbReference type="GO" id="GO:0042981">
    <property type="term" value="P:regulation of apoptotic process"/>
    <property type="evidence" value="ECO:0007669"/>
    <property type="project" value="InterPro"/>
</dbReference>
<name>A0A9W2YR89_BIOGL</name>
<evidence type="ECO:0000313" key="13">
    <source>
        <dbReference type="RefSeq" id="XP_055865139.1"/>
    </source>
</evidence>
<dbReference type="InterPro" id="IPR029030">
    <property type="entry name" value="Caspase-like_dom_sf"/>
</dbReference>
<keyword evidence="6" id="KW-0865">Zymogen</keyword>
<gene>
    <name evidence="13" type="primary">LOC106059294</name>
</gene>
<keyword evidence="12" id="KW-1185">Reference proteome</keyword>
<organism evidence="12 13">
    <name type="scientific">Biomphalaria glabrata</name>
    <name type="common">Bloodfluke planorb</name>
    <name type="synonym">Freshwater snail</name>
    <dbReference type="NCBI Taxonomy" id="6526"/>
    <lineage>
        <taxon>Eukaryota</taxon>
        <taxon>Metazoa</taxon>
        <taxon>Spiralia</taxon>
        <taxon>Lophotrochozoa</taxon>
        <taxon>Mollusca</taxon>
        <taxon>Gastropoda</taxon>
        <taxon>Heterobranchia</taxon>
        <taxon>Euthyneura</taxon>
        <taxon>Panpulmonata</taxon>
        <taxon>Hygrophila</taxon>
        <taxon>Lymnaeoidea</taxon>
        <taxon>Planorbidae</taxon>
        <taxon>Biomphalaria</taxon>
    </lineage>
</organism>
<reference evidence="13" key="1">
    <citation type="submission" date="2025-08" db="UniProtKB">
        <authorList>
            <consortium name="RefSeq"/>
        </authorList>
    </citation>
    <scope>IDENTIFICATION</scope>
</reference>
<evidence type="ECO:0000256" key="6">
    <source>
        <dbReference type="ARBA" id="ARBA00023145"/>
    </source>
</evidence>
<dbReference type="InterPro" id="IPR015917">
    <property type="entry name" value="Pept_C14A"/>
</dbReference>
<evidence type="ECO:0000256" key="2">
    <source>
        <dbReference type="ARBA" id="ARBA00022670"/>
    </source>
</evidence>
<evidence type="ECO:0000259" key="11">
    <source>
        <dbReference type="PROSITE" id="PS50209"/>
    </source>
</evidence>
<dbReference type="GO" id="GO:0006915">
    <property type="term" value="P:apoptotic process"/>
    <property type="evidence" value="ECO:0007669"/>
    <property type="project" value="UniProtKB-KW"/>
</dbReference>
<evidence type="ECO:0000256" key="4">
    <source>
        <dbReference type="ARBA" id="ARBA00022801"/>
    </source>
</evidence>
<dbReference type="InterPro" id="IPR002138">
    <property type="entry name" value="Pept_C14_p10"/>
</dbReference>
<feature type="compositionally biased region" description="Polar residues" evidence="8">
    <location>
        <begin position="104"/>
        <end position="119"/>
    </location>
</feature>
<dbReference type="GO" id="GO:0006508">
    <property type="term" value="P:proteolysis"/>
    <property type="evidence" value="ECO:0007669"/>
    <property type="project" value="UniProtKB-KW"/>
</dbReference>
<evidence type="ECO:0000256" key="7">
    <source>
        <dbReference type="RuleBase" id="RU003971"/>
    </source>
</evidence>
<dbReference type="Gene3D" id="1.10.533.10">
    <property type="entry name" value="Death Domain, Fas"/>
    <property type="match status" value="1"/>
</dbReference>
<dbReference type="SUPFAM" id="SSF52129">
    <property type="entry name" value="Caspase-like"/>
    <property type="match status" value="1"/>
</dbReference>
<dbReference type="PANTHER" id="PTHR47901:SF8">
    <property type="entry name" value="CASPASE-3"/>
    <property type="match status" value="1"/>
</dbReference>
<dbReference type="PROSITE" id="PS50208">
    <property type="entry name" value="CASPASE_P20"/>
    <property type="match status" value="1"/>
</dbReference>
<dbReference type="InterPro" id="IPR033139">
    <property type="entry name" value="Caspase_cys_AS"/>
</dbReference>
<dbReference type="Gene3D" id="3.40.50.1460">
    <property type="match status" value="1"/>
</dbReference>
<dbReference type="Proteomes" id="UP001165740">
    <property type="component" value="Chromosome 13"/>
</dbReference>
<dbReference type="InterPro" id="IPR011029">
    <property type="entry name" value="DEATH-like_dom_sf"/>
</dbReference>
<dbReference type="SUPFAM" id="SSF47986">
    <property type="entry name" value="DEATH domain"/>
    <property type="match status" value="1"/>
</dbReference>
<evidence type="ECO:0000259" key="10">
    <source>
        <dbReference type="PROSITE" id="PS50208"/>
    </source>
</evidence>
<feature type="domain" description="Caspase family p20" evidence="10">
    <location>
        <begin position="319"/>
        <end position="449"/>
    </location>
</feature>
<feature type="compositionally biased region" description="Polar residues" evidence="8">
    <location>
        <begin position="135"/>
        <end position="149"/>
    </location>
</feature>
<dbReference type="SMART" id="SM00115">
    <property type="entry name" value="CASc"/>
    <property type="match status" value="1"/>
</dbReference>
<feature type="compositionally biased region" description="Basic and acidic residues" evidence="8">
    <location>
        <begin position="120"/>
        <end position="130"/>
    </location>
</feature>
<dbReference type="Pfam" id="PF00656">
    <property type="entry name" value="Peptidase_C14"/>
    <property type="match status" value="1"/>
</dbReference>
<dbReference type="InterPro" id="IPR002398">
    <property type="entry name" value="Pept_C14"/>
</dbReference>
<dbReference type="PROSITE" id="PS01122">
    <property type="entry name" value="CASPASE_CYS"/>
    <property type="match status" value="1"/>
</dbReference>
<evidence type="ECO:0000259" key="9">
    <source>
        <dbReference type="PROSITE" id="PS50207"/>
    </source>
</evidence>
<dbReference type="InterPro" id="IPR001315">
    <property type="entry name" value="CARD"/>
</dbReference>
<dbReference type="InterPro" id="IPR011600">
    <property type="entry name" value="Pept_C14_caspase"/>
</dbReference>
<dbReference type="GO" id="GO:0004197">
    <property type="term" value="F:cysteine-type endopeptidase activity"/>
    <property type="evidence" value="ECO:0007669"/>
    <property type="project" value="InterPro"/>
</dbReference>
<dbReference type="Pfam" id="PF00619">
    <property type="entry name" value="CARD"/>
    <property type="match status" value="1"/>
</dbReference>
<dbReference type="OMA" id="FNILPKR"/>
<dbReference type="AlphaFoldDB" id="A0A9W2YR89"/>
<evidence type="ECO:0000256" key="3">
    <source>
        <dbReference type="ARBA" id="ARBA00022703"/>
    </source>
</evidence>
<dbReference type="PROSITE" id="PS50207">
    <property type="entry name" value="CASPASE_P10"/>
    <property type="match status" value="1"/>
</dbReference>
<keyword evidence="4" id="KW-0378">Hydrolase</keyword>
<feature type="region of interest" description="Disordered" evidence="8">
    <location>
        <begin position="242"/>
        <end position="261"/>
    </location>
</feature>
<comment type="similarity">
    <text evidence="1 7">Belongs to the peptidase C14A family.</text>
</comment>